<dbReference type="InterPro" id="IPR000008">
    <property type="entry name" value="C2_dom"/>
</dbReference>
<sequence>VLGARHLPKHGRGIVCPLIEIEVCGAEYDNAKQRTDSEADNGLNPTWPRKPFRFTVCNPSFAFLRFVVYEIDMFNDQNFLAQATFPINCLKT</sequence>
<dbReference type="InterPro" id="IPR001192">
    <property type="entry name" value="PI-PLC_fam"/>
</dbReference>
<protein>
    <recommendedName>
        <fullName evidence="1">C2 domain-containing protein</fullName>
    </recommendedName>
</protein>
<gene>
    <name evidence="2" type="ORF">M9458_047018</name>
</gene>
<feature type="non-terminal residue" evidence="2">
    <location>
        <position position="1"/>
    </location>
</feature>
<feature type="non-terminal residue" evidence="2">
    <location>
        <position position="92"/>
    </location>
</feature>
<dbReference type="PANTHER" id="PTHR10336:SF173">
    <property type="entry name" value="1-PHOSPHATIDYLINOSITOL 4,5-BISPHOSPHATE PHOSPHODIESTERASE GAMMA-1"/>
    <property type="match status" value="1"/>
</dbReference>
<dbReference type="CDD" id="cd00275">
    <property type="entry name" value="C2_PLC_like"/>
    <property type="match status" value="1"/>
</dbReference>
<dbReference type="EMBL" id="JAMKFB020000023">
    <property type="protein sequence ID" value="KAL0158942.1"/>
    <property type="molecule type" value="Genomic_DNA"/>
</dbReference>
<dbReference type="PROSITE" id="PS50004">
    <property type="entry name" value="C2"/>
    <property type="match status" value="1"/>
</dbReference>
<evidence type="ECO:0000313" key="2">
    <source>
        <dbReference type="EMBL" id="KAL0158942.1"/>
    </source>
</evidence>
<organism evidence="2 3">
    <name type="scientific">Cirrhinus mrigala</name>
    <name type="common">Mrigala</name>
    <dbReference type="NCBI Taxonomy" id="683832"/>
    <lineage>
        <taxon>Eukaryota</taxon>
        <taxon>Metazoa</taxon>
        <taxon>Chordata</taxon>
        <taxon>Craniata</taxon>
        <taxon>Vertebrata</taxon>
        <taxon>Euteleostomi</taxon>
        <taxon>Actinopterygii</taxon>
        <taxon>Neopterygii</taxon>
        <taxon>Teleostei</taxon>
        <taxon>Ostariophysi</taxon>
        <taxon>Cypriniformes</taxon>
        <taxon>Cyprinidae</taxon>
        <taxon>Labeoninae</taxon>
        <taxon>Labeonini</taxon>
        <taxon>Cirrhinus</taxon>
    </lineage>
</organism>
<reference evidence="2 3" key="1">
    <citation type="submission" date="2024-05" db="EMBL/GenBank/DDBJ databases">
        <title>Genome sequencing and assembly of Indian major carp, Cirrhinus mrigala (Hamilton, 1822).</title>
        <authorList>
            <person name="Mohindra V."/>
            <person name="Chowdhury L.M."/>
            <person name="Lal K."/>
            <person name="Jena J.K."/>
        </authorList>
    </citation>
    <scope>NUCLEOTIDE SEQUENCE [LARGE SCALE GENOMIC DNA]</scope>
    <source>
        <strain evidence="2">CM1030</strain>
        <tissue evidence="2">Blood</tissue>
    </source>
</reference>
<keyword evidence="3" id="KW-1185">Reference proteome</keyword>
<accession>A0ABD0NA35</accession>
<comment type="caution">
    <text evidence="2">The sequence shown here is derived from an EMBL/GenBank/DDBJ whole genome shotgun (WGS) entry which is preliminary data.</text>
</comment>
<dbReference type="SUPFAM" id="SSF49562">
    <property type="entry name" value="C2 domain (Calcium/lipid-binding domain, CaLB)"/>
    <property type="match status" value="1"/>
</dbReference>
<proteinExistence type="predicted"/>
<dbReference type="Gene3D" id="2.60.40.150">
    <property type="entry name" value="C2 domain"/>
    <property type="match status" value="1"/>
</dbReference>
<dbReference type="Proteomes" id="UP001529510">
    <property type="component" value="Unassembled WGS sequence"/>
</dbReference>
<name>A0ABD0NA35_CIRMR</name>
<dbReference type="Pfam" id="PF00168">
    <property type="entry name" value="C2"/>
    <property type="match status" value="1"/>
</dbReference>
<dbReference type="AlphaFoldDB" id="A0ABD0NA35"/>
<dbReference type="PANTHER" id="PTHR10336">
    <property type="entry name" value="PHOSPHOINOSITIDE-SPECIFIC PHOSPHOLIPASE C FAMILY PROTEIN"/>
    <property type="match status" value="1"/>
</dbReference>
<evidence type="ECO:0000259" key="1">
    <source>
        <dbReference type="PROSITE" id="PS50004"/>
    </source>
</evidence>
<dbReference type="InterPro" id="IPR035892">
    <property type="entry name" value="C2_domain_sf"/>
</dbReference>
<feature type="domain" description="C2" evidence="1">
    <location>
        <begin position="1"/>
        <end position="92"/>
    </location>
</feature>
<evidence type="ECO:0000313" key="3">
    <source>
        <dbReference type="Proteomes" id="UP001529510"/>
    </source>
</evidence>